<organism evidence="1 2">
    <name type="scientific">Corchorus olitorius</name>
    <dbReference type="NCBI Taxonomy" id="93759"/>
    <lineage>
        <taxon>Eukaryota</taxon>
        <taxon>Viridiplantae</taxon>
        <taxon>Streptophyta</taxon>
        <taxon>Embryophyta</taxon>
        <taxon>Tracheophyta</taxon>
        <taxon>Spermatophyta</taxon>
        <taxon>Magnoliopsida</taxon>
        <taxon>eudicotyledons</taxon>
        <taxon>Gunneridae</taxon>
        <taxon>Pentapetalae</taxon>
        <taxon>rosids</taxon>
        <taxon>malvids</taxon>
        <taxon>Malvales</taxon>
        <taxon>Malvaceae</taxon>
        <taxon>Grewioideae</taxon>
        <taxon>Apeibeae</taxon>
        <taxon>Corchorus</taxon>
    </lineage>
</organism>
<dbReference type="SUPFAM" id="SSF50630">
    <property type="entry name" value="Acid proteases"/>
    <property type="match status" value="1"/>
</dbReference>
<dbReference type="Proteomes" id="UP000187203">
    <property type="component" value="Unassembled WGS sequence"/>
</dbReference>
<reference evidence="2" key="1">
    <citation type="submission" date="2013-09" db="EMBL/GenBank/DDBJ databases">
        <title>Corchorus olitorius genome sequencing.</title>
        <authorList>
            <person name="Alam M."/>
            <person name="Haque M.S."/>
            <person name="Islam M.S."/>
            <person name="Emdad E.M."/>
            <person name="Islam M.M."/>
            <person name="Ahmed B."/>
            <person name="Halim A."/>
            <person name="Hossen Q.M.M."/>
            <person name="Hossain M.Z."/>
            <person name="Ahmed R."/>
            <person name="Khan M.M."/>
            <person name="Islam R."/>
            <person name="Rashid M.M."/>
            <person name="Khan S.A."/>
            <person name="Rahman M.S."/>
            <person name="Alam M."/>
            <person name="Yahiya A.S."/>
            <person name="Khan M.S."/>
            <person name="Azam M.S."/>
            <person name="Haque T."/>
            <person name="Lashkar M.Z.H."/>
            <person name="Akhand A.I."/>
            <person name="Morshed G."/>
            <person name="Roy S."/>
            <person name="Uddin K.S."/>
            <person name="Rabeya T."/>
            <person name="Hossain A.S."/>
            <person name="Chowdhury A."/>
            <person name="Snigdha A.R."/>
            <person name="Mortoza M.S."/>
            <person name="Matin S.A."/>
            <person name="Hoque S.M.E."/>
            <person name="Islam M.K."/>
            <person name="Roy D.K."/>
            <person name="Haider R."/>
            <person name="Moosa M.M."/>
            <person name="Elias S.M."/>
            <person name="Hasan A.M."/>
            <person name="Jahan S."/>
            <person name="Shafiuddin M."/>
            <person name="Mahmood N."/>
            <person name="Shommy N.S."/>
        </authorList>
    </citation>
    <scope>NUCLEOTIDE SEQUENCE [LARGE SCALE GENOMIC DNA]</scope>
    <source>
        <strain evidence="2">cv. O-4</strain>
    </source>
</reference>
<gene>
    <name evidence="1" type="ORF">COLO4_17210</name>
</gene>
<sequence>MMKQRNIYVDCVDTPELLMHDYEDQENPIISLHAILGISGYQTMRVEGKIKPLEVVMLVDSGSTHNFLDYNLAKVLKLPYKRGFRKEVTVANREAICTADYYKGVEWPVQSVRFITNFFILPLHGCDAVLGVQ</sequence>
<dbReference type="InterPro" id="IPR021109">
    <property type="entry name" value="Peptidase_aspartic_dom_sf"/>
</dbReference>
<keyword evidence="2" id="KW-1185">Reference proteome</keyword>
<proteinExistence type="predicted"/>
<protein>
    <submittedName>
        <fullName evidence="1">Aspartic peptidase</fullName>
    </submittedName>
</protein>
<dbReference type="EMBL" id="AWUE01016319">
    <property type="protein sequence ID" value="OMO92934.1"/>
    <property type="molecule type" value="Genomic_DNA"/>
</dbReference>
<dbReference type="OrthoDB" id="999913at2759"/>
<dbReference type="AlphaFoldDB" id="A0A1R3JDM2"/>
<evidence type="ECO:0000313" key="1">
    <source>
        <dbReference type="EMBL" id="OMO92934.1"/>
    </source>
</evidence>
<name>A0A1R3JDM2_9ROSI</name>
<dbReference type="Gene3D" id="2.40.70.10">
    <property type="entry name" value="Acid Proteases"/>
    <property type="match status" value="1"/>
</dbReference>
<evidence type="ECO:0000313" key="2">
    <source>
        <dbReference type="Proteomes" id="UP000187203"/>
    </source>
</evidence>
<comment type="caution">
    <text evidence="1">The sequence shown here is derived from an EMBL/GenBank/DDBJ whole genome shotgun (WGS) entry which is preliminary data.</text>
</comment>
<accession>A0A1R3JDM2</accession>
<dbReference type="CDD" id="cd00303">
    <property type="entry name" value="retropepsin_like"/>
    <property type="match status" value="1"/>
</dbReference>
<dbReference type="Pfam" id="PF13650">
    <property type="entry name" value="Asp_protease_2"/>
    <property type="match status" value="1"/>
</dbReference>